<gene>
    <name evidence="1" type="primary">srd</name>
    <name evidence="1" type="ORF">AREG1_00018</name>
</gene>
<evidence type="ECO:0000313" key="1">
    <source>
        <dbReference type="EMBL" id="ANH50159.1"/>
    </source>
</evidence>
<accession>A0A173GAV0</accession>
<name>A0A173GAV0_9CAUD</name>
<keyword evidence="2" id="KW-1185">Reference proteome</keyword>
<dbReference type="KEGG" id="vg:29063551"/>
<reference evidence="1" key="1">
    <citation type="submission" date="2016-08" db="EMBL/GenBank/DDBJ databases">
        <authorList>
            <person name="Lopez M.E.S."/>
            <person name="Batalha L.S."/>
            <person name="Vidigal P.M.P."/>
            <person name="Albino L.A.A."/>
            <person name="Boggione D.G."/>
            <person name="Gontijo M.T.P."/>
            <person name="Bazolli D.M.S."/>
            <person name="Mendonca R.C.S."/>
        </authorList>
    </citation>
    <scope>NUCLEOTIDE SEQUENCE [LARGE SCALE GENOMIC DNA]</scope>
</reference>
<dbReference type="EMBL" id="KX009778">
    <property type="protein sequence ID" value="ANH50159.1"/>
    <property type="molecule type" value="Genomic_DNA"/>
</dbReference>
<proteinExistence type="predicted"/>
<sequence>MKLHNMSNNQIRKIKRRLEHTQASAKRRSKDFNLDFNYIKNILDQKVCAYSGEPFDNRIEGEKLSLERFDNNIGYIKGNVIAVKKKYNTFRSDYTLEELIEKRDLFALRIGRSSAKKVHKLNLDEKKWAKIKKTYNQIKAIQKKRENRIEHISQLSKSKQTSDIKLRIIALKARIDGSRIAEGAEVVKLNVLLKGSDWKIVKKLSEAEMQYDMCDKIIQGVERYQNLSFIDKLKLKRGYPLNCSFFKLIRG</sequence>
<dbReference type="RefSeq" id="YP_009281358.1">
    <property type="nucleotide sequence ID" value="NC_031030.2"/>
</dbReference>
<dbReference type="Gene3D" id="3.30.40.220">
    <property type="match status" value="1"/>
</dbReference>
<dbReference type="Proteomes" id="UP000201064">
    <property type="component" value="Segment"/>
</dbReference>
<protein>
    <submittedName>
        <fullName evidence="1">Anti-sigma factor</fullName>
    </submittedName>
</protein>
<dbReference type="GeneID" id="29063551"/>
<evidence type="ECO:0000313" key="2">
    <source>
        <dbReference type="Proteomes" id="UP000201064"/>
    </source>
</evidence>
<organism evidence="1 2">
    <name type="scientific">Escherichia phage UFV-AREG1</name>
    <dbReference type="NCBI Taxonomy" id="1837867"/>
    <lineage>
        <taxon>Viruses</taxon>
        <taxon>Duplodnaviria</taxon>
        <taxon>Heunggongvirae</taxon>
        <taxon>Uroviricota</taxon>
        <taxon>Caudoviricetes</taxon>
        <taxon>Pantevenvirales</taxon>
        <taxon>Straboviridae</taxon>
        <taxon>Tevenvirinae</taxon>
        <taxon>Tequatrovirus</taxon>
        <taxon>Tequatrovirus ufvareg1</taxon>
    </lineage>
</organism>